<evidence type="ECO:0000256" key="6">
    <source>
        <dbReference type="SAM" id="SignalP"/>
    </source>
</evidence>
<dbReference type="Gene3D" id="3.40.50.200">
    <property type="entry name" value="Peptidase S8/S53 domain"/>
    <property type="match status" value="1"/>
</dbReference>
<dbReference type="InterPro" id="IPR003137">
    <property type="entry name" value="PA_domain"/>
</dbReference>
<dbReference type="Pfam" id="PF02225">
    <property type="entry name" value="PA"/>
    <property type="match status" value="1"/>
</dbReference>
<protein>
    <submittedName>
        <fullName evidence="11">S8 family serine peptidase</fullName>
    </submittedName>
</protein>
<reference evidence="11 12" key="1">
    <citation type="submission" date="2021-11" db="EMBL/GenBank/DDBJ databases">
        <authorList>
            <person name="Liang Q."/>
            <person name="Mou H."/>
            <person name="Liu Z."/>
        </authorList>
    </citation>
    <scope>NUCLEOTIDE SEQUENCE [LARGE SCALE GENOMIC DNA]</scope>
    <source>
        <strain evidence="11 12">CHU3</strain>
    </source>
</reference>
<dbReference type="SUPFAM" id="SSF52025">
    <property type="entry name" value="PA domain"/>
    <property type="match status" value="1"/>
</dbReference>
<feature type="active site" description="Charge relay system" evidence="5">
    <location>
        <position position="165"/>
    </location>
</feature>
<feature type="active site" description="Charge relay system" evidence="5">
    <location>
        <position position="599"/>
    </location>
</feature>
<dbReference type="InterPro" id="IPR010259">
    <property type="entry name" value="S8pro/Inhibitor_I9"/>
</dbReference>
<dbReference type="Pfam" id="PF00082">
    <property type="entry name" value="Peptidase_S8"/>
    <property type="match status" value="1"/>
</dbReference>
<feature type="domain" description="Subtilisin-like protease fibronectin type-III" evidence="10">
    <location>
        <begin position="701"/>
        <end position="796"/>
    </location>
</feature>
<evidence type="ECO:0000256" key="2">
    <source>
        <dbReference type="ARBA" id="ARBA00022670"/>
    </source>
</evidence>
<evidence type="ECO:0000259" key="8">
    <source>
        <dbReference type="Pfam" id="PF02225"/>
    </source>
</evidence>
<comment type="similarity">
    <text evidence="1 5">Belongs to the peptidase S8 family.</text>
</comment>
<feature type="active site" description="Charge relay system" evidence="5">
    <location>
        <position position="257"/>
    </location>
</feature>
<feature type="domain" description="Peptidase S8/S53" evidence="7">
    <location>
        <begin position="156"/>
        <end position="641"/>
    </location>
</feature>
<dbReference type="InterPro" id="IPR041469">
    <property type="entry name" value="Subtilisin-like_FN3"/>
</dbReference>
<feature type="domain" description="PA" evidence="8">
    <location>
        <begin position="433"/>
        <end position="510"/>
    </location>
</feature>
<dbReference type="RefSeq" id="WP_263573146.1">
    <property type="nucleotide sequence ID" value="NZ_JAJIRN010000010.1"/>
</dbReference>
<evidence type="ECO:0000313" key="11">
    <source>
        <dbReference type="EMBL" id="MCV2370554.1"/>
    </source>
</evidence>
<keyword evidence="4 5" id="KW-0720">Serine protease</keyword>
<dbReference type="SUPFAM" id="SSF52743">
    <property type="entry name" value="Subtilisin-like"/>
    <property type="match status" value="1"/>
</dbReference>
<proteinExistence type="inferred from homology"/>
<dbReference type="Gene3D" id="3.30.70.80">
    <property type="entry name" value="Peptidase S8 propeptide/proteinase inhibitor I9"/>
    <property type="match status" value="1"/>
</dbReference>
<dbReference type="Pfam" id="PF17766">
    <property type="entry name" value="fn3_6"/>
    <property type="match status" value="1"/>
</dbReference>
<dbReference type="InterPro" id="IPR046450">
    <property type="entry name" value="PA_dom_sf"/>
</dbReference>
<keyword evidence="12" id="KW-1185">Reference proteome</keyword>
<feature type="signal peptide" evidence="6">
    <location>
        <begin position="1"/>
        <end position="23"/>
    </location>
</feature>
<dbReference type="PRINTS" id="PR00723">
    <property type="entry name" value="SUBTILISIN"/>
</dbReference>
<evidence type="ECO:0000256" key="3">
    <source>
        <dbReference type="ARBA" id="ARBA00022801"/>
    </source>
</evidence>
<feature type="chain" id="PRO_5045800837" evidence="6">
    <location>
        <begin position="24"/>
        <end position="1034"/>
    </location>
</feature>
<evidence type="ECO:0000256" key="5">
    <source>
        <dbReference type="PROSITE-ProRule" id="PRU01240"/>
    </source>
</evidence>
<dbReference type="Proteomes" id="UP001209701">
    <property type="component" value="Unassembled WGS sequence"/>
</dbReference>
<dbReference type="Gene3D" id="2.60.120.380">
    <property type="match status" value="1"/>
</dbReference>
<dbReference type="Gene3D" id="2.60.40.2310">
    <property type="match status" value="1"/>
</dbReference>
<sequence>MKLRPISLAAVALLAGLAASAQAQEARRAYIVQLQAQPVASAPQLAPAQTRSATTARINFESAAVQDYVQYLGEQQNLVASTVANAEVFARYTTVLNGFAALLTDAEVATLKNNAGVLSVQPDEMRQLLTISTSTFLGLDKAGGLWSQLSGRSNAGEGMVVGIIDGGIWPENPAFADRVDANGVPSFNPADAQNYGPAPATFSGTCDTAGNIKCNNKLVGARYFSAGMHANYPTFHWTEFDNSARDSIGGSVGHGGHGDHTASTVAGNWGATAVVNGVPMGVATGMAPRARVSSYKVCWTFPLATEPTGGKNSCTSSDIVSAIDQAVKDGVNVINFSISGGTSVNDSAEQAFLRATNAGVFVAASAGNSGPANEVAHISPWLTTVAASTHDRAFKGTVTLGNGAAYTGATLSLNDLTATDMLLAEAAGVGGGNANLCYSAAAPAGQVLLDPAKVAGKVVVCTRGGNARVDKSLAVQNAGGVGMVLVDNGSGLVADAHSIPSVHISAADGALVKTYAAAATPTAAITKFFIGTTPAPKMAGFSSRGPNRFDGNVLKPDLTAPGVDVVASVTPGATEAEKLAIESGAAAGLPAWASYQGTSMSSPHVAGLATLLKQRNPSWTPAMIKSALMTTTYNTLDDGLTGMQNGMTPWSQGAGHVDPNKAADPGLVFDLGAADYTKYQCKVGSLSGAACVGGALDETYNLNLPSMTVGNVLGTVPVTMTRTVTNVGAASATYTASASLPGFTTVVTPSTLTLAPGAKATFTVKITATTAVDNEWNYGSVTWSDGAGHVVKSPLTAKVGKAIVAPAELTSDRVSGSKLFNVKTGFAGRMTAIKGGLKAASLGESVTLAPNDAANALNVCKAGVDTANVKVHQVTIAAGTVVARFALRNQDTSHGAADDFDLVMVNAAGVKVGDSGNGGSNEAMQITSPEAGNYKVCVHAYAGPEASMSYQLSSWLVTSADMGGNFKVALPGKVVSGGNAVVGMSWSGLANSERYLGAAQFLDASGKVQATTALRVETGAAPLAQSDKAVKLSK</sequence>
<dbReference type="InterPro" id="IPR000209">
    <property type="entry name" value="Peptidase_S8/S53_dom"/>
</dbReference>
<dbReference type="InterPro" id="IPR015500">
    <property type="entry name" value="Peptidase_S8_subtilisin-rel"/>
</dbReference>
<evidence type="ECO:0000259" key="10">
    <source>
        <dbReference type="Pfam" id="PF17766"/>
    </source>
</evidence>
<dbReference type="EMBL" id="JAJIRN010000010">
    <property type="protein sequence ID" value="MCV2370554.1"/>
    <property type="molecule type" value="Genomic_DNA"/>
</dbReference>
<keyword evidence="6" id="KW-0732">Signal</keyword>
<dbReference type="PROSITE" id="PS51892">
    <property type="entry name" value="SUBTILASE"/>
    <property type="match status" value="1"/>
</dbReference>
<dbReference type="Pfam" id="PF05922">
    <property type="entry name" value="Inhibitor_I9"/>
    <property type="match status" value="1"/>
</dbReference>
<evidence type="ECO:0000313" key="12">
    <source>
        <dbReference type="Proteomes" id="UP001209701"/>
    </source>
</evidence>
<organism evidence="11 12">
    <name type="scientific">Roseateles oligotrophus</name>
    <dbReference type="NCBI Taxonomy" id="1769250"/>
    <lineage>
        <taxon>Bacteria</taxon>
        <taxon>Pseudomonadati</taxon>
        <taxon>Pseudomonadota</taxon>
        <taxon>Betaproteobacteria</taxon>
        <taxon>Burkholderiales</taxon>
        <taxon>Sphaerotilaceae</taxon>
        <taxon>Roseateles</taxon>
    </lineage>
</organism>
<keyword evidence="3 5" id="KW-0378">Hydrolase</keyword>
<feature type="domain" description="Inhibitor I9" evidence="9">
    <location>
        <begin position="30"/>
        <end position="128"/>
    </location>
</feature>
<evidence type="ECO:0000259" key="7">
    <source>
        <dbReference type="Pfam" id="PF00082"/>
    </source>
</evidence>
<dbReference type="InterPro" id="IPR023828">
    <property type="entry name" value="Peptidase_S8_Ser-AS"/>
</dbReference>
<dbReference type="PROSITE" id="PS00138">
    <property type="entry name" value="SUBTILASE_SER"/>
    <property type="match status" value="1"/>
</dbReference>
<comment type="caution">
    <text evidence="11">The sequence shown here is derived from an EMBL/GenBank/DDBJ whole genome shotgun (WGS) entry which is preliminary data.</text>
</comment>
<dbReference type="CDD" id="cd02120">
    <property type="entry name" value="PA_subtilisin_like"/>
    <property type="match status" value="1"/>
</dbReference>
<dbReference type="InterPro" id="IPR036852">
    <property type="entry name" value="Peptidase_S8/S53_dom_sf"/>
</dbReference>
<evidence type="ECO:0000256" key="4">
    <source>
        <dbReference type="ARBA" id="ARBA00022825"/>
    </source>
</evidence>
<evidence type="ECO:0000256" key="1">
    <source>
        <dbReference type="ARBA" id="ARBA00011073"/>
    </source>
</evidence>
<accession>A0ABT2YKG4</accession>
<dbReference type="InterPro" id="IPR045051">
    <property type="entry name" value="SBT"/>
</dbReference>
<dbReference type="Gene3D" id="3.50.30.30">
    <property type="match status" value="1"/>
</dbReference>
<evidence type="ECO:0000259" key="9">
    <source>
        <dbReference type="Pfam" id="PF05922"/>
    </source>
</evidence>
<name>A0ABT2YKG4_9BURK</name>
<keyword evidence="2 5" id="KW-0645">Protease</keyword>
<gene>
    <name evidence="11" type="ORF">LNV07_20925</name>
</gene>
<dbReference type="InterPro" id="IPR037045">
    <property type="entry name" value="S8pro/Inhibitor_I9_sf"/>
</dbReference>
<dbReference type="PANTHER" id="PTHR10795">
    <property type="entry name" value="PROPROTEIN CONVERTASE SUBTILISIN/KEXIN"/>
    <property type="match status" value="1"/>
</dbReference>